<protein>
    <submittedName>
        <fullName evidence="1">Uncharacterized protein</fullName>
    </submittedName>
</protein>
<evidence type="ECO:0000313" key="1">
    <source>
        <dbReference type="EMBL" id="EDY21033.1"/>
    </source>
</evidence>
<dbReference type="eggNOG" id="COG0610">
    <property type="taxonomic scope" value="Bacteria"/>
</dbReference>
<dbReference type="RefSeq" id="WP_006978652.1">
    <property type="nucleotide sequence ID" value="NZ_ABVL01000003.1"/>
</dbReference>
<comment type="caution">
    <text evidence="1">The sequence shown here is derived from an EMBL/GenBank/DDBJ whole genome shotgun (WGS) entry which is preliminary data.</text>
</comment>
<dbReference type="Proteomes" id="UP000005824">
    <property type="component" value="Unassembled WGS sequence"/>
</dbReference>
<keyword evidence="2" id="KW-1185">Reference proteome</keyword>
<organism evidence="1 2">
    <name type="scientific">Chthoniobacter flavus Ellin428</name>
    <dbReference type="NCBI Taxonomy" id="497964"/>
    <lineage>
        <taxon>Bacteria</taxon>
        <taxon>Pseudomonadati</taxon>
        <taxon>Verrucomicrobiota</taxon>
        <taxon>Spartobacteria</taxon>
        <taxon>Chthoniobacterales</taxon>
        <taxon>Chthoniobacteraceae</taxon>
        <taxon>Chthoniobacter</taxon>
    </lineage>
</organism>
<dbReference type="InParanoid" id="B4CXN5"/>
<evidence type="ECO:0000313" key="2">
    <source>
        <dbReference type="Proteomes" id="UP000005824"/>
    </source>
</evidence>
<reference evidence="1 2" key="1">
    <citation type="journal article" date="2011" name="J. Bacteriol.">
        <title>Genome sequence of Chthoniobacter flavus Ellin428, an aerobic heterotrophic soil bacterium.</title>
        <authorList>
            <person name="Kant R."/>
            <person name="van Passel M.W."/>
            <person name="Palva A."/>
            <person name="Lucas S."/>
            <person name="Lapidus A."/>
            <person name="Glavina Del Rio T."/>
            <person name="Dalin E."/>
            <person name="Tice H."/>
            <person name="Bruce D."/>
            <person name="Goodwin L."/>
            <person name="Pitluck S."/>
            <person name="Larimer F.W."/>
            <person name="Land M.L."/>
            <person name="Hauser L."/>
            <person name="Sangwan P."/>
            <person name="de Vos W.M."/>
            <person name="Janssen P.H."/>
            <person name="Smidt H."/>
        </authorList>
    </citation>
    <scope>NUCLEOTIDE SEQUENCE [LARGE SCALE GENOMIC DNA]</scope>
    <source>
        <strain evidence="1 2">Ellin428</strain>
    </source>
</reference>
<gene>
    <name evidence="1" type="ORF">CfE428DRAFT_1326</name>
</gene>
<accession>B4CXN5</accession>
<sequence>MNEIKFTLRLADGHWVSSPTKTVTSNPNLAGVFTAADEESAAELRQAMERVHGPLEIVLWQEKESGSTCPACGRSGQPPDHLKCDDCGSNMQCDAYESKFGGRRCQLGAGHAGRHKFVPDDRLFGDVIYSYTRKDALSDGVQIDVSEMAREAGLKFPVYLTRAVWENYVRVPEGVRCQDEKGRLWDVMWMLRCAARRTSGPQMLFGLHVRNDNRDRTPPLVNLKAVCGPSDLDDPQPAITVMLPDED</sequence>
<dbReference type="STRING" id="497964.CfE428DRAFT_1326"/>
<dbReference type="InterPro" id="IPR046480">
    <property type="entry name" value="DUF6573"/>
</dbReference>
<name>B4CXN5_9BACT</name>
<dbReference type="Pfam" id="PF20213">
    <property type="entry name" value="DUF6573"/>
    <property type="match status" value="1"/>
</dbReference>
<dbReference type="EMBL" id="ABVL01000003">
    <property type="protein sequence ID" value="EDY21033.1"/>
    <property type="molecule type" value="Genomic_DNA"/>
</dbReference>
<proteinExistence type="predicted"/>
<dbReference type="AlphaFoldDB" id="B4CXN5"/>